<evidence type="ECO:0000256" key="1">
    <source>
        <dbReference type="ARBA" id="ARBA00010761"/>
    </source>
</evidence>
<dbReference type="PROSITE" id="PS50823">
    <property type="entry name" value="KH_TYPE_2"/>
    <property type="match status" value="1"/>
</dbReference>
<organism evidence="10 11">
    <name type="scientific">Candidatus Dojkabacteria bacterium</name>
    <dbReference type="NCBI Taxonomy" id="2099670"/>
    <lineage>
        <taxon>Bacteria</taxon>
        <taxon>Candidatus Dojkabacteria</taxon>
    </lineage>
</organism>
<dbReference type="InterPro" id="IPR015946">
    <property type="entry name" value="KH_dom-like_a/b"/>
</dbReference>
<evidence type="ECO:0000256" key="8">
    <source>
        <dbReference type="HAMAP-Rule" id="MF_01309"/>
    </source>
</evidence>
<dbReference type="Pfam" id="PF07650">
    <property type="entry name" value="KH_2"/>
    <property type="match status" value="1"/>
</dbReference>
<feature type="domain" description="KH type-2" evidence="9">
    <location>
        <begin position="30"/>
        <end position="100"/>
    </location>
</feature>
<dbReference type="NCBIfam" id="TIGR01009">
    <property type="entry name" value="rpsC_bact"/>
    <property type="match status" value="1"/>
</dbReference>
<keyword evidence="3 8" id="KW-0694">RNA-binding</keyword>
<reference evidence="10" key="1">
    <citation type="submission" date="2020-04" db="EMBL/GenBank/DDBJ databases">
        <authorList>
            <person name="Zhang T."/>
        </authorList>
    </citation>
    <scope>NUCLEOTIDE SEQUENCE</scope>
    <source>
        <strain evidence="10">HKST-UBA16</strain>
    </source>
</reference>
<dbReference type="GO" id="GO:0006412">
    <property type="term" value="P:translation"/>
    <property type="evidence" value="ECO:0007669"/>
    <property type="project" value="UniProtKB-UniRule"/>
</dbReference>
<evidence type="ECO:0000313" key="10">
    <source>
        <dbReference type="EMBL" id="MCA9375237.1"/>
    </source>
</evidence>
<dbReference type="SUPFAM" id="SSF54814">
    <property type="entry name" value="Prokaryotic type KH domain (KH-domain type II)"/>
    <property type="match status" value="1"/>
</dbReference>
<dbReference type="InterPro" id="IPR036419">
    <property type="entry name" value="Ribosomal_S3_C_sf"/>
</dbReference>
<reference evidence="10" key="2">
    <citation type="journal article" date="2021" name="Microbiome">
        <title>Successional dynamics and alternative stable states in a saline activated sludge microbial community over 9 years.</title>
        <authorList>
            <person name="Wang Y."/>
            <person name="Ye J."/>
            <person name="Ju F."/>
            <person name="Liu L."/>
            <person name="Boyd J.A."/>
            <person name="Deng Y."/>
            <person name="Parks D.H."/>
            <person name="Jiang X."/>
            <person name="Yin X."/>
            <person name="Woodcroft B.J."/>
            <person name="Tyson G.W."/>
            <person name="Hugenholtz P."/>
            <person name="Polz M.F."/>
            <person name="Zhang T."/>
        </authorList>
    </citation>
    <scope>NUCLEOTIDE SEQUENCE</scope>
    <source>
        <strain evidence="10">HKST-UBA16</strain>
    </source>
</reference>
<dbReference type="EMBL" id="JAGQLM010000124">
    <property type="protein sequence ID" value="MCA9375237.1"/>
    <property type="molecule type" value="Genomic_DNA"/>
</dbReference>
<name>A0A955HZX7_9BACT</name>
<keyword evidence="2 8" id="KW-0699">rRNA-binding</keyword>
<comment type="subunit">
    <text evidence="8">Part of the 30S ribosomal subunit. Forms a tight complex with proteins S10 and S14.</text>
</comment>
<dbReference type="Gene3D" id="3.30.300.20">
    <property type="match status" value="1"/>
</dbReference>
<evidence type="ECO:0000256" key="3">
    <source>
        <dbReference type="ARBA" id="ARBA00022884"/>
    </source>
</evidence>
<evidence type="ECO:0000256" key="4">
    <source>
        <dbReference type="ARBA" id="ARBA00022980"/>
    </source>
</evidence>
<dbReference type="InterPro" id="IPR004044">
    <property type="entry name" value="KH_dom_type_2"/>
</dbReference>
<dbReference type="HAMAP" id="MF_01309_B">
    <property type="entry name" value="Ribosomal_uS3_B"/>
    <property type="match status" value="1"/>
</dbReference>
<comment type="function">
    <text evidence="6 8">Binds the lower part of the 30S subunit head. Binds mRNA in the 70S ribosome, positioning it for translation.</text>
</comment>
<dbReference type="AlphaFoldDB" id="A0A955HZX7"/>
<proteinExistence type="inferred from homology"/>
<dbReference type="InterPro" id="IPR009019">
    <property type="entry name" value="KH_sf_prok-type"/>
</dbReference>
<dbReference type="GO" id="GO:0019843">
    <property type="term" value="F:rRNA binding"/>
    <property type="evidence" value="ECO:0007669"/>
    <property type="project" value="UniProtKB-UniRule"/>
</dbReference>
<evidence type="ECO:0000313" key="11">
    <source>
        <dbReference type="Proteomes" id="UP000748332"/>
    </source>
</evidence>
<comment type="similarity">
    <text evidence="1 8">Belongs to the universal ribosomal protein uS3 family.</text>
</comment>
<evidence type="ECO:0000256" key="5">
    <source>
        <dbReference type="ARBA" id="ARBA00023274"/>
    </source>
</evidence>
<dbReference type="FunFam" id="3.30.300.20:FF:000001">
    <property type="entry name" value="30S ribosomal protein S3"/>
    <property type="match status" value="1"/>
</dbReference>
<dbReference type="SUPFAM" id="SSF54821">
    <property type="entry name" value="Ribosomal protein S3 C-terminal domain"/>
    <property type="match status" value="1"/>
</dbReference>
<dbReference type="CDD" id="cd02412">
    <property type="entry name" value="KH-II_30S_S3"/>
    <property type="match status" value="1"/>
</dbReference>
<dbReference type="InterPro" id="IPR005704">
    <property type="entry name" value="Ribosomal_uS3_bac-typ"/>
</dbReference>
<dbReference type="Proteomes" id="UP000748332">
    <property type="component" value="Unassembled WGS sequence"/>
</dbReference>
<dbReference type="PANTHER" id="PTHR11760">
    <property type="entry name" value="30S/40S RIBOSOMAL PROTEIN S3"/>
    <property type="match status" value="1"/>
</dbReference>
<keyword evidence="4 8" id="KW-0689">Ribosomal protein</keyword>
<accession>A0A955HZX7</accession>
<gene>
    <name evidence="8 10" type="primary">rpsC</name>
    <name evidence="10" type="ORF">KC622_02825</name>
</gene>
<sequence>MRLGINRDWKSRWFGESDSYVENLHQDIKIRELVKKALRSAGLDLVDISRSAGKLTVSAFVAKPGVAIGRSGSGIEELIKKIKKIVGTKIEVDVKITEVKRPELSARAIALEIASGIERRMRPKLLVQNAIAKARSAGAKGVKIWVSGRINGVAQARTIKHNDGAVPLHTLKANIDYAFEKATTKDLGILGVKVWVYKPGNETNSDQK</sequence>
<dbReference type="PANTHER" id="PTHR11760:SF19">
    <property type="entry name" value="SMALL RIBOSOMAL SUBUNIT PROTEIN US3C"/>
    <property type="match status" value="1"/>
</dbReference>
<dbReference type="GO" id="GO:0022627">
    <property type="term" value="C:cytosolic small ribosomal subunit"/>
    <property type="evidence" value="ECO:0007669"/>
    <property type="project" value="TreeGrafter"/>
</dbReference>
<dbReference type="GO" id="GO:0003729">
    <property type="term" value="F:mRNA binding"/>
    <property type="evidence" value="ECO:0007669"/>
    <property type="project" value="UniProtKB-UniRule"/>
</dbReference>
<evidence type="ECO:0000256" key="6">
    <source>
        <dbReference type="ARBA" id="ARBA00024998"/>
    </source>
</evidence>
<dbReference type="InterPro" id="IPR057258">
    <property type="entry name" value="Ribosomal_uS3"/>
</dbReference>
<protein>
    <recommendedName>
        <fullName evidence="7 8">Small ribosomal subunit protein uS3</fullName>
    </recommendedName>
</protein>
<keyword evidence="5 8" id="KW-0687">Ribonucleoprotein</keyword>
<dbReference type="Pfam" id="PF00189">
    <property type="entry name" value="Ribosomal_S3_C"/>
    <property type="match status" value="1"/>
</dbReference>
<dbReference type="InterPro" id="IPR001351">
    <property type="entry name" value="Ribosomal_uS3_C"/>
</dbReference>
<dbReference type="GO" id="GO:0003735">
    <property type="term" value="F:structural constituent of ribosome"/>
    <property type="evidence" value="ECO:0007669"/>
    <property type="project" value="InterPro"/>
</dbReference>
<dbReference type="Gene3D" id="3.30.1140.32">
    <property type="entry name" value="Ribosomal protein S3, C-terminal domain"/>
    <property type="match status" value="1"/>
</dbReference>
<evidence type="ECO:0000256" key="7">
    <source>
        <dbReference type="ARBA" id="ARBA00035257"/>
    </source>
</evidence>
<evidence type="ECO:0000256" key="2">
    <source>
        <dbReference type="ARBA" id="ARBA00022730"/>
    </source>
</evidence>
<comment type="caution">
    <text evidence="10">The sequence shown here is derived from an EMBL/GenBank/DDBJ whole genome shotgun (WGS) entry which is preliminary data.</text>
</comment>
<evidence type="ECO:0000259" key="9">
    <source>
        <dbReference type="PROSITE" id="PS50823"/>
    </source>
</evidence>